<evidence type="ECO:0000256" key="1">
    <source>
        <dbReference type="SAM" id="MobiDB-lite"/>
    </source>
</evidence>
<dbReference type="InParanoid" id="A0A369J5E2"/>
<dbReference type="Gene3D" id="3.80.10.10">
    <property type="entry name" value="Ribonuclease Inhibitor"/>
    <property type="match status" value="1"/>
</dbReference>
<dbReference type="SUPFAM" id="SSF52047">
    <property type="entry name" value="RNI-like"/>
    <property type="match status" value="1"/>
</dbReference>
<comment type="caution">
    <text evidence="3">The sequence shown here is derived from an EMBL/GenBank/DDBJ whole genome shotgun (WGS) entry which is preliminary data.</text>
</comment>
<dbReference type="PROSITE" id="PS50181">
    <property type="entry name" value="FBOX"/>
    <property type="match status" value="1"/>
</dbReference>
<sequence>MEGISGTGASAFSPETVKEAAYARIKREIEASEAATRAWKGHHNSLSIISRLPPEILAHVFKFIADSSVALVRSGKLRWIVVSHVCRRWRSVALECPSLWTDIPISHPHWAKEMLVRSHMAPLTITAIVDEARQHHPYYTSTYHGDRHQAVIRSTIIDTLTHLPRIRVLSLTQSTTPDQLSEILQHLNKAAPMLNSLTISNTRLNLYIKLPKDAFPEGVPRLRHLELQRCSLSWDSAALLCDLTCLRLDNFPPEAQGSICEIVAVLLGLPNLISLELVSIIKPASSEAEIVAPACPAPLLHLTRLNMEADIFSCASLLSNLKYSKLTEVNIAWRYQILPENDFASTFPAIHELRDGLVKALKAPVRCLQVCGYSGTIQLWDSPGSCLSPPLGKPQISVTMLMRTVDSVRQAFIEFLSELPLQHLQTLHAIPLAVDTKDWVKFFGSIRSLRNINVSPHDPLRYPVEFVEALSVGIVPKGSSGRNPGKLRFKALQCLVMDDWYLDDLAGERLEAVAKMLAGCLLQRRKRGVALRKLYIQGCNHVDSNAVDMLSKVVRKVNWDGSEGFTDEEEDDEDIEPEDYYGYGYDDDDDDDDDDSMDDLYFGW</sequence>
<dbReference type="InterPro" id="IPR032675">
    <property type="entry name" value="LRR_dom_sf"/>
</dbReference>
<dbReference type="Proteomes" id="UP000076154">
    <property type="component" value="Unassembled WGS sequence"/>
</dbReference>
<evidence type="ECO:0000313" key="3">
    <source>
        <dbReference type="EMBL" id="RDB16622.1"/>
    </source>
</evidence>
<dbReference type="Gene3D" id="1.20.1280.50">
    <property type="match status" value="1"/>
</dbReference>
<dbReference type="AlphaFoldDB" id="A0A369J5E2"/>
<organism evidence="3 4">
    <name type="scientific">Hypsizygus marmoreus</name>
    <name type="common">White beech mushroom</name>
    <name type="synonym">Agaricus marmoreus</name>
    <dbReference type="NCBI Taxonomy" id="39966"/>
    <lineage>
        <taxon>Eukaryota</taxon>
        <taxon>Fungi</taxon>
        <taxon>Dikarya</taxon>
        <taxon>Basidiomycota</taxon>
        <taxon>Agaricomycotina</taxon>
        <taxon>Agaricomycetes</taxon>
        <taxon>Agaricomycetidae</taxon>
        <taxon>Agaricales</taxon>
        <taxon>Tricholomatineae</taxon>
        <taxon>Lyophyllaceae</taxon>
        <taxon>Hypsizygus</taxon>
    </lineage>
</organism>
<keyword evidence="4" id="KW-1185">Reference proteome</keyword>
<dbReference type="EMBL" id="LUEZ02000124">
    <property type="protein sequence ID" value="RDB16622.1"/>
    <property type="molecule type" value="Genomic_DNA"/>
</dbReference>
<dbReference type="Pfam" id="PF12937">
    <property type="entry name" value="F-box-like"/>
    <property type="match status" value="1"/>
</dbReference>
<feature type="region of interest" description="Disordered" evidence="1">
    <location>
        <begin position="562"/>
        <end position="604"/>
    </location>
</feature>
<dbReference type="SUPFAM" id="SSF81383">
    <property type="entry name" value="F-box domain"/>
    <property type="match status" value="1"/>
</dbReference>
<proteinExistence type="predicted"/>
<evidence type="ECO:0000259" key="2">
    <source>
        <dbReference type="PROSITE" id="PS50181"/>
    </source>
</evidence>
<dbReference type="InterPro" id="IPR036047">
    <property type="entry name" value="F-box-like_dom_sf"/>
</dbReference>
<dbReference type="OrthoDB" id="3172239at2759"/>
<feature type="compositionally biased region" description="Acidic residues" evidence="1">
    <location>
        <begin position="565"/>
        <end position="598"/>
    </location>
</feature>
<gene>
    <name evidence="3" type="ORF">Hypma_002869</name>
</gene>
<dbReference type="InterPro" id="IPR001810">
    <property type="entry name" value="F-box_dom"/>
</dbReference>
<feature type="domain" description="F-box" evidence="2">
    <location>
        <begin position="46"/>
        <end position="103"/>
    </location>
</feature>
<dbReference type="PANTHER" id="PTHR38926">
    <property type="entry name" value="F-BOX DOMAIN CONTAINING PROTEIN, EXPRESSED"/>
    <property type="match status" value="1"/>
</dbReference>
<accession>A0A369J5E2</accession>
<reference evidence="3" key="1">
    <citation type="submission" date="2018-04" db="EMBL/GenBank/DDBJ databases">
        <title>Whole genome sequencing of Hypsizygus marmoreus.</title>
        <authorList>
            <person name="Choi I.-G."/>
            <person name="Min B."/>
            <person name="Kim J.-G."/>
            <person name="Kim S."/>
            <person name="Oh Y.-L."/>
            <person name="Kong W.-S."/>
            <person name="Park H."/>
            <person name="Jeong J."/>
            <person name="Song E.-S."/>
        </authorList>
    </citation>
    <scope>NUCLEOTIDE SEQUENCE [LARGE SCALE GENOMIC DNA]</scope>
    <source>
        <strain evidence="3">51987-8</strain>
    </source>
</reference>
<evidence type="ECO:0000313" key="4">
    <source>
        <dbReference type="Proteomes" id="UP000076154"/>
    </source>
</evidence>
<name>A0A369J5E2_HYPMA</name>
<dbReference type="STRING" id="39966.A0A369J5E2"/>
<dbReference type="PANTHER" id="PTHR38926:SF5">
    <property type="entry name" value="F-BOX AND LEUCINE-RICH REPEAT PROTEIN 6"/>
    <property type="match status" value="1"/>
</dbReference>
<protein>
    <recommendedName>
        <fullName evidence="2">F-box domain-containing protein</fullName>
    </recommendedName>
</protein>